<dbReference type="Proteomes" id="UP001526246">
    <property type="component" value="Unassembled WGS sequence"/>
</dbReference>
<comment type="caution">
    <text evidence="16">The sequence shown here is derived from an EMBL/GenBank/DDBJ whole genome shotgun (WGS) entry which is preliminary data.</text>
</comment>
<dbReference type="SUPFAM" id="SSF56601">
    <property type="entry name" value="beta-lactamase/transpeptidase-like"/>
    <property type="match status" value="1"/>
</dbReference>
<evidence type="ECO:0000256" key="14">
    <source>
        <dbReference type="SAM" id="SignalP"/>
    </source>
</evidence>
<keyword evidence="6" id="KW-0645">Protease</keyword>
<evidence type="ECO:0000256" key="2">
    <source>
        <dbReference type="ARBA" id="ARBA00004752"/>
    </source>
</evidence>
<comment type="catalytic activity">
    <reaction evidence="12">
        <text>Preferential cleavage: (Ac)2-L-Lys-D-Ala-|-D-Ala. Also transpeptidation of peptidyl-alanyl moieties that are N-acyl substituents of D-alanine.</text>
        <dbReference type="EC" id="3.4.16.4"/>
    </reaction>
</comment>
<evidence type="ECO:0000256" key="9">
    <source>
        <dbReference type="ARBA" id="ARBA00022960"/>
    </source>
</evidence>
<dbReference type="EC" id="3.4.16.4" evidence="4"/>
<evidence type="ECO:0000256" key="8">
    <source>
        <dbReference type="ARBA" id="ARBA00022801"/>
    </source>
</evidence>
<dbReference type="InterPro" id="IPR018044">
    <property type="entry name" value="Peptidase_S11"/>
</dbReference>
<dbReference type="Pfam" id="PF07943">
    <property type="entry name" value="PBP5_C"/>
    <property type="match status" value="1"/>
</dbReference>
<evidence type="ECO:0000256" key="12">
    <source>
        <dbReference type="ARBA" id="ARBA00034000"/>
    </source>
</evidence>
<keyword evidence="10" id="KW-0573">Peptidoglycan synthesis</keyword>
<dbReference type="PANTHER" id="PTHR21581">
    <property type="entry name" value="D-ALANYL-D-ALANINE CARBOXYPEPTIDASE"/>
    <property type="match status" value="1"/>
</dbReference>
<dbReference type="Pfam" id="PF00768">
    <property type="entry name" value="Peptidase_S11"/>
    <property type="match status" value="1"/>
</dbReference>
<keyword evidence="11" id="KW-0961">Cell wall biogenesis/degradation</keyword>
<dbReference type="InterPro" id="IPR012907">
    <property type="entry name" value="Peptidase_S11_C"/>
</dbReference>
<dbReference type="Gene3D" id="3.40.710.10">
    <property type="entry name" value="DD-peptidase/beta-lactamase superfamily"/>
    <property type="match status" value="1"/>
</dbReference>
<dbReference type="RefSeq" id="WP_264881749.1">
    <property type="nucleotide sequence ID" value="NZ_JAPDOB010000001.1"/>
</dbReference>
<protein>
    <recommendedName>
        <fullName evidence="4">serine-type D-Ala-D-Ala carboxypeptidase</fullName>
        <ecNumber evidence="4">3.4.16.4</ecNumber>
    </recommendedName>
</protein>
<dbReference type="InterPro" id="IPR015956">
    <property type="entry name" value="Peniciliin-bd_prot_C_sf"/>
</dbReference>
<comment type="pathway">
    <text evidence="2">Cell wall biogenesis; peptidoglycan biosynthesis.</text>
</comment>
<dbReference type="SUPFAM" id="SSF69189">
    <property type="entry name" value="Penicillin-binding protein associated domain"/>
    <property type="match status" value="1"/>
</dbReference>
<dbReference type="PRINTS" id="PR00725">
    <property type="entry name" value="DADACBPTASE1"/>
</dbReference>
<evidence type="ECO:0000256" key="4">
    <source>
        <dbReference type="ARBA" id="ARBA00012448"/>
    </source>
</evidence>
<reference evidence="16 17" key="1">
    <citation type="submission" date="2022-10" db="EMBL/GenBank/DDBJ databases">
        <title>Sphingomonas sp.</title>
        <authorList>
            <person name="Jin C."/>
        </authorList>
    </citation>
    <scope>NUCLEOTIDE SEQUENCE [LARGE SCALE GENOMIC DNA]</scope>
    <source>
        <strain evidence="16 17">BN140010</strain>
    </source>
</reference>
<evidence type="ECO:0000256" key="10">
    <source>
        <dbReference type="ARBA" id="ARBA00022984"/>
    </source>
</evidence>
<keyword evidence="7 14" id="KW-0732">Signal</keyword>
<feature type="signal peptide" evidence="14">
    <location>
        <begin position="1"/>
        <end position="21"/>
    </location>
</feature>
<gene>
    <name evidence="16" type="ORF">OMW55_06665</name>
</gene>
<organism evidence="16 17">
    <name type="scientific">Sphingomonas arvum</name>
    <dbReference type="NCBI Taxonomy" id="2992113"/>
    <lineage>
        <taxon>Bacteria</taxon>
        <taxon>Pseudomonadati</taxon>
        <taxon>Pseudomonadota</taxon>
        <taxon>Alphaproteobacteria</taxon>
        <taxon>Sphingomonadales</taxon>
        <taxon>Sphingomonadaceae</taxon>
        <taxon>Sphingomonas</taxon>
    </lineage>
</organism>
<dbReference type="SMART" id="SM00936">
    <property type="entry name" value="PBP5_C"/>
    <property type="match status" value="1"/>
</dbReference>
<dbReference type="InterPro" id="IPR037167">
    <property type="entry name" value="Peptidase_S11_C_sf"/>
</dbReference>
<evidence type="ECO:0000256" key="13">
    <source>
        <dbReference type="RuleBase" id="RU004016"/>
    </source>
</evidence>
<keyword evidence="5 16" id="KW-0121">Carboxypeptidase</keyword>
<feature type="domain" description="Peptidase S11 D-Ala-D-Ala carboxypeptidase A C-terminal" evidence="15">
    <location>
        <begin position="283"/>
        <end position="374"/>
    </location>
</feature>
<evidence type="ECO:0000313" key="17">
    <source>
        <dbReference type="Proteomes" id="UP001526246"/>
    </source>
</evidence>
<proteinExistence type="inferred from homology"/>
<feature type="chain" id="PRO_5046114287" description="serine-type D-Ala-D-Ala carboxypeptidase" evidence="14">
    <location>
        <begin position="22"/>
        <end position="392"/>
    </location>
</feature>
<keyword evidence="9" id="KW-0133">Cell shape</keyword>
<evidence type="ECO:0000256" key="1">
    <source>
        <dbReference type="ARBA" id="ARBA00003217"/>
    </source>
</evidence>
<evidence type="ECO:0000256" key="6">
    <source>
        <dbReference type="ARBA" id="ARBA00022670"/>
    </source>
</evidence>
<dbReference type="GO" id="GO:0004180">
    <property type="term" value="F:carboxypeptidase activity"/>
    <property type="evidence" value="ECO:0007669"/>
    <property type="project" value="UniProtKB-KW"/>
</dbReference>
<accession>A0ABT3JEK6</accession>
<name>A0ABT3JEK6_9SPHN</name>
<evidence type="ECO:0000256" key="5">
    <source>
        <dbReference type="ARBA" id="ARBA00022645"/>
    </source>
</evidence>
<dbReference type="Gene3D" id="2.60.410.10">
    <property type="entry name" value="D-Ala-D-Ala carboxypeptidase, C-terminal domain"/>
    <property type="match status" value="1"/>
</dbReference>
<keyword evidence="17" id="KW-1185">Reference proteome</keyword>
<evidence type="ECO:0000256" key="3">
    <source>
        <dbReference type="ARBA" id="ARBA00007164"/>
    </source>
</evidence>
<sequence length="392" mass="41502">MIRSLLLATSATGLLATAAPAAAPPFDTPAKVAYLLDLSSGAELLNKNADVRMPPASMAKMMTTEVAFELIDQGKLPLSKMCTVRPETWQRWHGPQAGSTMFLSVNEQVSVENLLHGIVTLSGNDASVVLAECIAGTEQAFAGQMNALAQKLGLKNSHFGNANGWPDEGVTYVTARDLAGLARASIERHPKLYKQFYGQPSFTWGKTLGSGQDITQANRNPILGKIPGADGLKTGHTEEAGYGFTGSAEQNGRRLIMVIAGLDSFNARISESTKLMNWGFNAWQTKPLYAANAKVGDAQVQLGSEGTVGLIAPKAIAITFPAGLAVGDPRLKIRYDGPLKAPIAKGQQVAQLVVTLPDGTVQQTPLVAAEAVEEAGFLGRFWAGLKQMLGMA</sequence>
<comment type="function">
    <text evidence="1">Removes C-terminal D-alanyl residues from sugar-peptide cell wall precursors.</text>
</comment>
<keyword evidence="8" id="KW-0378">Hydrolase</keyword>
<comment type="similarity">
    <text evidence="3 13">Belongs to the peptidase S11 family.</text>
</comment>
<evidence type="ECO:0000313" key="16">
    <source>
        <dbReference type="EMBL" id="MCW3797484.1"/>
    </source>
</evidence>
<evidence type="ECO:0000256" key="7">
    <source>
        <dbReference type="ARBA" id="ARBA00022729"/>
    </source>
</evidence>
<evidence type="ECO:0000259" key="15">
    <source>
        <dbReference type="SMART" id="SM00936"/>
    </source>
</evidence>
<dbReference type="EMBL" id="JAPDOB010000001">
    <property type="protein sequence ID" value="MCW3797484.1"/>
    <property type="molecule type" value="Genomic_DNA"/>
</dbReference>
<dbReference type="InterPro" id="IPR001967">
    <property type="entry name" value="Peptidase_S11_N"/>
</dbReference>
<dbReference type="PANTHER" id="PTHR21581:SF6">
    <property type="entry name" value="TRAFFICKING PROTEIN PARTICLE COMPLEX SUBUNIT 12"/>
    <property type="match status" value="1"/>
</dbReference>
<dbReference type="InterPro" id="IPR012338">
    <property type="entry name" value="Beta-lactam/transpept-like"/>
</dbReference>
<evidence type="ECO:0000256" key="11">
    <source>
        <dbReference type="ARBA" id="ARBA00023316"/>
    </source>
</evidence>